<dbReference type="EMBL" id="FOTR01000004">
    <property type="protein sequence ID" value="SFL80425.1"/>
    <property type="molecule type" value="Genomic_DNA"/>
</dbReference>
<evidence type="ECO:0008006" key="3">
    <source>
        <dbReference type="Google" id="ProtNLM"/>
    </source>
</evidence>
<evidence type="ECO:0000313" key="2">
    <source>
        <dbReference type="Proteomes" id="UP000198565"/>
    </source>
</evidence>
<proteinExistence type="predicted"/>
<gene>
    <name evidence="1" type="ORF">SAMN04487943_10466</name>
</gene>
<dbReference type="AlphaFoldDB" id="A0A1I4KNV1"/>
<name>A0A1I4KNV1_9BACI</name>
<dbReference type="Proteomes" id="UP000198565">
    <property type="component" value="Unassembled WGS sequence"/>
</dbReference>
<dbReference type="InterPro" id="IPR019658">
    <property type="entry name" value="DUF2515"/>
</dbReference>
<keyword evidence="2" id="KW-1185">Reference proteome</keyword>
<dbReference type="OrthoDB" id="2690514at2"/>
<reference evidence="2" key="1">
    <citation type="submission" date="2016-10" db="EMBL/GenBank/DDBJ databases">
        <authorList>
            <person name="Varghese N."/>
            <person name="Submissions S."/>
        </authorList>
    </citation>
    <scope>NUCLEOTIDE SEQUENCE [LARGE SCALE GENOMIC DNA]</scope>
    <source>
        <strain evidence="2">CGMCC 1.4250</strain>
    </source>
</reference>
<dbReference type="RefSeq" id="WP_091483236.1">
    <property type="nucleotide sequence ID" value="NZ_FOTR01000004.1"/>
</dbReference>
<accession>A0A1I4KNV1</accession>
<dbReference type="Pfam" id="PF10720">
    <property type="entry name" value="DUF2515"/>
    <property type="match status" value="1"/>
</dbReference>
<organism evidence="1 2">
    <name type="scientific">Gracilibacillus orientalis</name>
    <dbReference type="NCBI Taxonomy" id="334253"/>
    <lineage>
        <taxon>Bacteria</taxon>
        <taxon>Bacillati</taxon>
        <taxon>Bacillota</taxon>
        <taxon>Bacilli</taxon>
        <taxon>Bacillales</taxon>
        <taxon>Bacillaceae</taxon>
        <taxon>Gracilibacillus</taxon>
    </lineage>
</organism>
<protein>
    <recommendedName>
        <fullName evidence="3">DUF2515 domain-containing protein</fullName>
    </recommendedName>
</protein>
<sequence>MSTVINIKKGGSQIFDQFKRLPTELKTIKKELQKKEQAVTDLDNLSDHEVELIKAIKEQTRKYNINNVTRTQAYMDFFKKHPDIEWAFLAHMVARNAGWNMTDLKGSLLTRLMTQEQQEYFFAFLERSNWLIFHDAFPQLLLYEESIRKKKNLFYLLPQFGVSFFMKVMWDYYYQTKDKNMISVALIINEQNYIEDRVIQNKDYQANLLESLEFKIQELLQLNQILFPFSDRKQVKLIGQSVHQFASLKDRILLGKRLYQLLFDDEFFDAIYEMALQQRHTGSRKDYWPNIFNNINEANPDQPFQESLKECQLKPGANRLYSPTLEQAWRNVEQKPAEQGDWYSDWKVIHYLRKDPSKINGAIYGEYCESLEKMELAILAKGTMSK</sequence>
<dbReference type="STRING" id="334253.SAMN04487943_10466"/>
<evidence type="ECO:0000313" key="1">
    <source>
        <dbReference type="EMBL" id="SFL80425.1"/>
    </source>
</evidence>